<protein>
    <submittedName>
        <fullName evidence="1">RNA polymerase I-like protein</fullName>
    </submittedName>
</protein>
<proteinExistence type="predicted"/>
<dbReference type="EMBL" id="BK015584">
    <property type="protein sequence ID" value="DAE14510.1"/>
    <property type="molecule type" value="Genomic_DNA"/>
</dbReference>
<organism evidence="1">
    <name type="scientific">Myoviridae sp. ct0QB11</name>
    <dbReference type="NCBI Taxonomy" id="2825012"/>
    <lineage>
        <taxon>Viruses</taxon>
        <taxon>Duplodnaviria</taxon>
        <taxon>Heunggongvirae</taxon>
        <taxon>Uroviricota</taxon>
        <taxon>Caudoviricetes</taxon>
    </lineage>
</organism>
<sequence length="47" mass="5588">MRFRRCDKCGNTWTTVESVKPNDEYLENFILVAKSRSERFCKSKDKA</sequence>
<evidence type="ECO:0000313" key="1">
    <source>
        <dbReference type="EMBL" id="DAE14510.1"/>
    </source>
</evidence>
<name>A0A8S5Q5B2_9CAUD</name>
<accession>A0A8S5Q5B2</accession>
<reference evidence="1" key="1">
    <citation type="journal article" date="2021" name="Proc. Natl. Acad. Sci. U.S.A.">
        <title>A Catalog of Tens of Thousands of Viruses from Human Metagenomes Reveals Hidden Associations with Chronic Diseases.</title>
        <authorList>
            <person name="Tisza M.J."/>
            <person name="Buck C.B."/>
        </authorList>
    </citation>
    <scope>NUCLEOTIDE SEQUENCE</scope>
    <source>
        <strain evidence="1">Ct0QB11</strain>
    </source>
</reference>